<sequence length="130" mass="14479">MEEKKTDLLSLLLRPELPNVQEQLPTARYRIKRLSEATGKDVVFTLRALPYGKVQRIRETVVGDVSPSILLAGCVEPDLKADALKEKYGGATPEETVKAMLLPGEIEDLSRAVERLCGYRRATIEEVKNA</sequence>
<dbReference type="Proteomes" id="UP000806211">
    <property type="component" value="Unassembled WGS sequence"/>
</dbReference>
<evidence type="ECO:0000313" key="1">
    <source>
        <dbReference type="EMBL" id="MBE5056224.1"/>
    </source>
</evidence>
<reference evidence="1 2" key="1">
    <citation type="submission" date="2020-10" db="EMBL/GenBank/DDBJ databases">
        <title>ChiBAC.</title>
        <authorList>
            <person name="Zenner C."/>
            <person name="Hitch T.C.A."/>
            <person name="Clavel T."/>
        </authorList>
    </citation>
    <scope>NUCLEOTIDE SEQUENCE [LARGE SCALE GENOMIC DNA]</scope>
    <source>
        <strain evidence="1 2">DSM 107456</strain>
    </source>
</reference>
<proteinExistence type="predicted"/>
<dbReference type="EMBL" id="JADCKF010000008">
    <property type="protein sequence ID" value="MBE5056224.1"/>
    <property type="molecule type" value="Genomic_DNA"/>
</dbReference>
<dbReference type="Pfam" id="PF08890">
    <property type="entry name" value="Phage_TAC_5"/>
    <property type="match status" value="1"/>
</dbReference>
<name>A0ABR9RC04_9FIRM</name>
<dbReference type="InterPro" id="IPR014986">
    <property type="entry name" value="XkdN-like"/>
</dbReference>
<accession>A0ABR9RC04</accession>
<evidence type="ECO:0000313" key="2">
    <source>
        <dbReference type="Proteomes" id="UP000806211"/>
    </source>
</evidence>
<evidence type="ECO:0008006" key="3">
    <source>
        <dbReference type="Google" id="ProtNLM"/>
    </source>
</evidence>
<protein>
    <recommendedName>
        <fullName evidence="3">Phage XkdN-like protein</fullName>
    </recommendedName>
</protein>
<dbReference type="RefSeq" id="WP_193537944.1">
    <property type="nucleotide sequence ID" value="NZ_JADCKF010000008.1"/>
</dbReference>
<dbReference type="InterPro" id="IPR038559">
    <property type="entry name" value="XkdN-like_sf"/>
</dbReference>
<keyword evidence="2" id="KW-1185">Reference proteome</keyword>
<dbReference type="Gene3D" id="3.30.2220.30">
    <property type="match status" value="1"/>
</dbReference>
<organism evidence="1 2">
    <name type="scientific">Pseudoflavonifractor gallinarum</name>
    <dbReference type="NCBI Taxonomy" id="2779352"/>
    <lineage>
        <taxon>Bacteria</taxon>
        <taxon>Bacillati</taxon>
        <taxon>Bacillota</taxon>
        <taxon>Clostridia</taxon>
        <taxon>Eubacteriales</taxon>
        <taxon>Oscillospiraceae</taxon>
        <taxon>Pseudoflavonifractor</taxon>
    </lineage>
</organism>
<gene>
    <name evidence="1" type="ORF">INF37_09465</name>
</gene>
<comment type="caution">
    <text evidence="1">The sequence shown here is derived from an EMBL/GenBank/DDBJ whole genome shotgun (WGS) entry which is preliminary data.</text>
</comment>